<dbReference type="Proteomes" id="UP001222434">
    <property type="component" value="Unassembled WGS sequence"/>
</dbReference>
<evidence type="ECO:0000313" key="2">
    <source>
        <dbReference type="Proteomes" id="UP001222434"/>
    </source>
</evidence>
<evidence type="ECO:0000313" key="1">
    <source>
        <dbReference type="EMBL" id="MDE1479692.1"/>
    </source>
</evidence>
<name>A0AAJ1JBI2_XENBV</name>
<accession>A0AAJ1JBI2</accession>
<dbReference type="EMBL" id="JAILSO010000069">
    <property type="protein sequence ID" value="MDE1479692.1"/>
    <property type="molecule type" value="Genomic_DNA"/>
</dbReference>
<dbReference type="RefSeq" id="WP_274713238.1">
    <property type="nucleotide sequence ID" value="NZ_JAILSO010000069.1"/>
</dbReference>
<comment type="caution">
    <text evidence="1">The sequence shown here is derived from an EMBL/GenBank/DDBJ whole genome shotgun (WGS) entry which is preliminary data.</text>
</comment>
<reference evidence="1" key="1">
    <citation type="submission" date="2021-08" db="EMBL/GenBank/DDBJ databases">
        <authorList>
            <person name="Papudeshi B."/>
            <person name="Bashey-Visser F."/>
        </authorList>
    </citation>
    <scope>NUCLEOTIDE SEQUENCE</scope>
    <source>
        <strain evidence="1">MC_266_E_2016</strain>
    </source>
</reference>
<gene>
    <name evidence="1" type="ORF">KKJ01_15995</name>
</gene>
<reference evidence="1" key="2">
    <citation type="journal article" date="2022" name="J. Evol. Biol.">
        <title>Pre- and post-association barriers to host switching in sympatric mutualists.</title>
        <authorList>
            <person name="Dinges Z.M."/>
            <person name="Phillips R.K."/>
            <person name="Lively C.M."/>
            <person name="Bashey F."/>
        </authorList>
    </citation>
    <scope>NUCLEOTIDE SEQUENCE</scope>
    <source>
        <strain evidence="1">MC_266_E_2016</strain>
    </source>
</reference>
<organism evidence="1 2">
    <name type="scientific">Xenorhabdus bovienii</name>
    <name type="common">Xenorhabdus nematophila subsp. bovienii</name>
    <dbReference type="NCBI Taxonomy" id="40576"/>
    <lineage>
        <taxon>Bacteria</taxon>
        <taxon>Pseudomonadati</taxon>
        <taxon>Pseudomonadota</taxon>
        <taxon>Gammaproteobacteria</taxon>
        <taxon>Enterobacterales</taxon>
        <taxon>Morganellaceae</taxon>
        <taxon>Xenorhabdus</taxon>
    </lineage>
</organism>
<dbReference type="AlphaFoldDB" id="A0AAJ1JBI2"/>
<sequence>MSGETSELMFKKLPEHEIGSSLEGGGVFINENGIYDYFNRRLSNLEQKIELLSSLMSQKK</sequence>
<proteinExistence type="predicted"/>
<protein>
    <submittedName>
        <fullName evidence="1">Uncharacterized protein</fullName>
    </submittedName>
</protein>